<evidence type="ECO:0000256" key="1">
    <source>
        <dbReference type="SAM" id="MobiDB-lite"/>
    </source>
</evidence>
<comment type="caution">
    <text evidence="2">The sequence shown here is derived from an EMBL/GenBank/DDBJ whole genome shotgun (WGS) entry which is preliminary data.</text>
</comment>
<proteinExistence type="predicted"/>
<protein>
    <submittedName>
        <fullName evidence="2">Uncharacterized protein</fullName>
    </submittedName>
</protein>
<dbReference type="Proteomes" id="UP000265520">
    <property type="component" value="Unassembled WGS sequence"/>
</dbReference>
<keyword evidence="3" id="KW-1185">Reference proteome</keyword>
<organism evidence="2 3">
    <name type="scientific">Trifolium medium</name>
    <dbReference type="NCBI Taxonomy" id="97028"/>
    <lineage>
        <taxon>Eukaryota</taxon>
        <taxon>Viridiplantae</taxon>
        <taxon>Streptophyta</taxon>
        <taxon>Embryophyta</taxon>
        <taxon>Tracheophyta</taxon>
        <taxon>Spermatophyta</taxon>
        <taxon>Magnoliopsida</taxon>
        <taxon>eudicotyledons</taxon>
        <taxon>Gunneridae</taxon>
        <taxon>Pentapetalae</taxon>
        <taxon>rosids</taxon>
        <taxon>fabids</taxon>
        <taxon>Fabales</taxon>
        <taxon>Fabaceae</taxon>
        <taxon>Papilionoideae</taxon>
        <taxon>50 kb inversion clade</taxon>
        <taxon>NPAAA clade</taxon>
        <taxon>Hologalegina</taxon>
        <taxon>IRL clade</taxon>
        <taxon>Trifolieae</taxon>
        <taxon>Trifolium</taxon>
    </lineage>
</organism>
<reference evidence="2 3" key="1">
    <citation type="journal article" date="2018" name="Front. Plant Sci.">
        <title>Red Clover (Trifolium pratense) and Zigzag Clover (T. medium) - A Picture of Genomic Similarities and Differences.</title>
        <authorList>
            <person name="Dluhosova J."/>
            <person name="Istvanek J."/>
            <person name="Nedelnik J."/>
            <person name="Repkova J."/>
        </authorList>
    </citation>
    <scope>NUCLEOTIDE SEQUENCE [LARGE SCALE GENOMIC DNA]</scope>
    <source>
        <strain evidence="3">cv. 10/8</strain>
        <tissue evidence="2">Leaf</tissue>
    </source>
</reference>
<feature type="non-terminal residue" evidence="2">
    <location>
        <position position="36"/>
    </location>
</feature>
<dbReference type="AlphaFoldDB" id="A0A392Q9R8"/>
<name>A0A392Q9R8_9FABA</name>
<feature type="region of interest" description="Disordered" evidence="1">
    <location>
        <begin position="1"/>
        <end position="24"/>
    </location>
</feature>
<evidence type="ECO:0000313" key="3">
    <source>
        <dbReference type="Proteomes" id="UP000265520"/>
    </source>
</evidence>
<accession>A0A392Q9R8</accession>
<evidence type="ECO:0000313" key="2">
    <source>
        <dbReference type="EMBL" id="MCI19995.1"/>
    </source>
</evidence>
<sequence length="36" mass="3821">MLVAAYRSKSNADRRRRGGGASADRRISGVVVSAVM</sequence>
<dbReference type="EMBL" id="LXQA010117594">
    <property type="protein sequence ID" value="MCI19995.1"/>
    <property type="molecule type" value="Genomic_DNA"/>
</dbReference>